<comment type="caution">
    <text evidence="2">The sequence shown here is derived from an EMBL/GenBank/DDBJ whole genome shotgun (WGS) entry which is preliminary data.</text>
</comment>
<dbReference type="SUPFAM" id="SSF50199">
    <property type="entry name" value="Staphylococcal nuclease"/>
    <property type="match status" value="1"/>
</dbReference>
<dbReference type="AlphaFoldDB" id="A0A326UMQ9"/>
<organism evidence="2 3">
    <name type="scientific">Thermosporothrix hazakensis</name>
    <dbReference type="NCBI Taxonomy" id="644383"/>
    <lineage>
        <taxon>Bacteria</taxon>
        <taxon>Bacillati</taxon>
        <taxon>Chloroflexota</taxon>
        <taxon>Ktedonobacteria</taxon>
        <taxon>Ktedonobacterales</taxon>
        <taxon>Thermosporotrichaceae</taxon>
        <taxon>Thermosporothrix</taxon>
    </lineage>
</organism>
<evidence type="ECO:0000313" key="2">
    <source>
        <dbReference type="EMBL" id="PZW34483.1"/>
    </source>
</evidence>
<dbReference type="OrthoDB" id="514445at2"/>
<accession>A0A326UMQ9</accession>
<evidence type="ECO:0000259" key="1">
    <source>
        <dbReference type="PROSITE" id="PS50830"/>
    </source>
</evidence>
<proteinExistence type="predicted"/>
<protein>
    <submittedName>
        <fullName evidence="2">Nuclease-like protein</fullName>
    </submittedName>
</protein>
<dbReference type="RefSeq" id="WP_111320066.1">
    <property type="nucleotide sequence ID" value="NZ_BIFX01000001.1"/>
</dbReference>
<dbReference type="Proteomes" id="UP000248806">
    <property type="component" value="Unassembled WGS sequence"/>
</dbReference>
<evidence type="ECO:0000313" key="3">
    <source>
        <dbReference type="Proteomes" id="UP000248806"/>
    </source>
</evidence>
<dbReference type="Gene3D" id="2.40.50.90">
    <property type="match status" value="1"/>
</dbReference>
<gene>
    <name evidence="2" type="ORF">EI42_01320</name>
</gene>
<dbReference type="Pfam" id="PF00565">
    <property type="entry name" value="SNase"/>
    <property type="match status" value="1"/>
</dbReference>
<name>A0A326UMQ9_THEHA</name>
<keyword evidence="3" id="KW-1185">Reference proteome</keyword>
<dbReference type="InterPro" id="IPR016071">
    <property type="entry name" value="Staphylococal_nuclease_OB-fold"/>
</dbReference>
<dbReference type="EMBL" id="QKUF01000002">
    <property type="protein sequence ID" value="PZW34483.1"/>
    <property type="molecule type" value="Genomic_DNA"/>
</dbReference>
<dbReference type="InterPro" id="IPR035437">
    <property type="entry name" value="SNase_OB-fold_sf"/>
</dbReference>
<feature type="domain" description="TNase-like" evidence="1">
    <location>
        <begin position="21"/>
        <end position="193"/>
    </location>
</feature>
<dbReference type="PROSITE" id="PS50830">
    <property type="entry name" value="TNASE_3"/>
    <property type="match status" value="1"/>
</dbReference>
<reference evidence="2 3" key="1">
    <citation type="submission" date="2018-06" db="EMBL/GenBank/DDBJ databases">
        <title>Genomic Encyclopedia of Archaeal and Bacterial Type Strains, Phase II (KMG-II): from individual species to whole genera.</title>
        <authorList>
            <person name="Goeker M."/>
        </authorList>
    </citation>
    <scope>NUCLEOTIDE SEQUENCE [LARGE SCALE GENOMIC DNA]</scope>
    <source>
        <strain evidence="2 3">ATCC BAA-1881</strain>
    </source>
</reference>
<sequence length="290" mass="33147">MASPYYLAIKGDFVIKGKKPDGDSLRFIAHNLELYRLLQRAYRIKVSRDGSVQLRLEGVDAPELHYGTHMQPLGEWSRDTLLAWLGFQNIVYEQHRVTDSTPLHIPGAILTQAAEVNGRPISYILIGPLADGLQDGTWTLLDPTLLQQTLNFTLLREGTAYYTTYTSTYIEHRRLLRDAAVQARSDLKGVWREDQTNSFQLVNQDSIGPQGQLLLPKLFRRCTDYLKDVENGYDGNLPDWLVWISQSSRDENDMVVIQDALEIPLSDLILQQNQTVRFQVDLLDIVFVEK</sequence>